<dbReference type="GO" id="GO:0005829">
    <property type="term" value="C:cytosol"/>
    <property type="evidence" value="ECO:0007669"/>
    <property type="project" value="TreeGrafter"/>
</dbReference>
<dbReference type="GO" id="GO:0042840">
    <property type="term" value="P:D-glucuronate catabolic process"/>
    <property type="evidence" value="ECO:0007669"/>
    <property type="project" value="TreeGrafter"/>
</dbReference>
<evidence type="ECO:0000313" key="7">
    <source>
        <dbReference type="Proteomes" id="UP000182744"/>
    </source>
</evidence>
<proteinExistence type="inferred from homology"/>
<comment type="similarity">
    <text evidence="1">Belongs to the carbohydrate kinase PfkB family.</text>
</comment>
<dbReference type="GO" id="GO:0006974">
    <property type="term" value="P:DNA damage response"/>
    <property type="evidence" value="ECO:0007669"/>
    <property type="project" value="TreeGrafter"/>
</dbReference>
<keyword evidence="2" id="KW-0808">Transferase</keyword>
<organism evidence="6 7">
    <name type="scientific">Actinobaculum suis</name>
    <dbReference type="NCBI Taxonomy" id="1657"/>
    <lineage>
        <taxon>Bacteria</taxon>
        <taxon>Bacillati</taxon>
        <taxon>Actinomycetota</taxon>
        <taxon>Actinomycetes</taxon>
        <taxon>Actinomycetales</taxon>
        <taxon>Actinomycetaceae</taxon>
        <taxon>Actinobaculum</taxon>
    </lineage>
</organism>
<reference evidence="5" key="3">
    <citation type="submission" date="2023-10" db="EMBL/GenBank/DDBJ databases">
        <title>Whole Genome based description of the genera Actinobaculum and Actinotignum reveals a complex phylogenetic relationship within the species included in the genus Actinotignum.</title>
        <authorList>
            <person name="Jensen C.S."/>
            <person name="Dargis R."/>
            <person name="Kemp M."/>
            <person name="Christensen J.J."/>
        </authorList>
    </citation>
    <scope>NUCLEOTIDE SEQUENCE</scope>
    <source>
        <strain evidence="5">Actinobaculum_suis_CCUG19206T</strain>
    </source>
</reference>
<evidence type="ECO:0000256" key="1">
    <source>
        <dbReference type="ARBA" id="ARBA00010688"/>
    </source>
</evidence>
<reference evidence="7" key="2">
    <citation type="submission" date="2016-10" db="EMBL/GenBank/DDBJ databases">
        <authorList>
            <person name="Varghese N."/>
        </authorList>
    </citation>
    <scope>NUCLEOTIDE SEQUENCE [LARGE SCALE GENOMIC DNA]</scope>
    <source>
        <strain evidence="7">DSM 20639</strain>
    </source>
</reference>
<keyword evidence="3 6" id="KW-0418">Kinase</keyword>
<name>A0A1G7EQ95_9ACTO</name>
<gene>
    <name evidence="5" type="ORF">R6G71_02090</name>
    <name evidence="6" type="ORF">SAMN05421878_1216</name>
</gene>
<dbReference type="CDD" id="cd01166">
    <property type="entry name" value="KdgK"/>
    <property type="match status" value="1"/>
</dbReference>
<protein>
    <submittedName>
        <fullName evidence="6">2-dehydro-3-deoxygluconokinase</fullName>
    </submittedName>
    <submittedName>
        <fullName evidence="5">Sugar kinase</fullName>
    </submittedName>
</protein>
<dbReference type="EMBL" id="JAWNFU010000001">
    <property type="protein sequence ID" value="MDY5152845.1"/>
    <property type="molecule type" value="Genomic_DNA"/>
</dbReference>
<dbReference type="RefSeq" id="WP_074663811.1">
    <property type="nucleotide sequence ID" value="NZ_FNAU01000021.1"/>
</dbReference>
<feature type="domain" description="Carbohydrate kinase PfkB" evidence="4">
    <location>
        <begin position="3"/>
        <end position="288"/>
    </location>
</feature>
<dbReference type="InterPro" id="IPR029056">
    <property type="entry name" value="Ribokinase-like"/>
</dbReference>
<reference evidence="6" key="1">
    <citation type="submission" date="2016-10" db="EMBL/GenBank/DDBJ databases">
        <authorList>
            <person name="de Groot N.N."/>
        </authorList>
    </citation>
    <scope>NUCLEOTIDE SEQUENCE [LARGE SCALE GENOMIC DNA]</scope>
    <source>
        <strain evidence="6">DSM 20639</strain>
    </source>
</reference>
<evidence type="ECO:0000256" key="3">
    <source>
        <dbReference type="ARBA" id="ARBA00022777"/>
    </source>
</evidence>
<dbReference type="GO" id="GO:0008673">
    <property type="term" value="F:2-dehydro-3-deoxygluconokinase activity"/>
    <property type="evidence" value="ECO:0007669"/>
    <property type="project" value="TreeGrafter"/>
</dbReference>
<dbReference type="InterPro" id="IPR011611">
    <property type="entry name" value="PfkB_dom"/>
</dbReference>
<dbReference type="GO" id="GO:0019698">
    <property type="term" value="P:D-galacturonate catabolic process"/>
    <property type="evidence" value="ECO:0007669"/>
    <property type="project" value="TreeGrafter"/>
</dbReference>
<evidence type="ECO:0000256" key="2">
    <source>
        <dbReference type="ARBA" id="ARBA00022679"/>
    </source>
</evidence>
<dbReference type="Proteomes" id="UP001273799">
    <property type="component" value="Unassembled WGS sequence"/>
</dbReference>
<dbReference type="Gene3D" id="3.40.1190.20">
    <property type="match status" value="1"/>
</dbReference>
<keyword evidence="7" id="KW-1185">Reference proteome</keyword>
<dbReference type="PANTHER" id="PTHR43085:SF15">
    <property type="entry name" value="2-DEHYDRO-3-DEOXYGLUCONOKINASE"/>
    <property type="match status" value="1"/>
</dbReference>
<dbReference type="InterPro" id="IPR050306">
    <property type="entry name" value="PfkB_Carbo_kinase"/>
</dbReference>
<evidence type="ECO:0000259" key="4">
    <source>
        <dbReference type="Pfam" id="PF00294"/>
    </source>
</evidence>
<sequence>MDVVTFGETMGVLRFLEAPQVGARPRASFAGAESNVAIGLARLGHTVAWGGSLGNDLFGDLIVKTLRGEGVNTAAVERIEDRSTGLLASLSAGLGALAVDYYRAKSAGRVISANQIDYLLGLEPKILHITGITPALGERCMKAVEAAVAGARDKGVTVTFDVNFRARLWDHKTAAGVLSSIAKSVDVVFGGTAELELLTGNSERDAAIAQLLEAGVREVVWKESSTALVATPDHRVERPGLKVDPVDTIGAGDAFAAGYISGLLDGLDAAERLDRAHLLGAYTVGTLGDWEGGPSRAQISRAPIEDGEVAR</sequence>
<evidence type="ECO:0000313" key="5">
    <source>
        <dbReference type="EMBL" id="MDY5152845.1"/>
    </source>
</evidence>
<dbReference type="InterPro" id="IPR002173">
    <property type="entry name" value="Carboh/pur_kinase_PfkB_CS"/>
</dbReference>
<dbReference type="PANTHER" id="PTHR43085">
    <property type="entry name" value="HEXOKINASE FAMILY MEMBER"/>
    <property type="match status" value="1"/>
</dbReference>
<dbReference type="PROSITE" id="PS00584">
    <property type="entry name" value="PFKB_KINASES_2"/>
    <property type="match status" value="1"/>
</dbReference>
<accession>A0A1G7EQ95</accession>
<dbReference type="Proteomes" id="UP000182744">
    <property type="component" value="Unassembled WGS sequence"/>
</dbReference>
<dbReference type="Pfam" id="PF00294">
    <property type="entry name" value="PfkB"/>
    <property type="match status" value="1"/>
</dbReference>
<dbReference type="SUPFAM" id="SSF53613">
    <property type="entry name" value="Ribokinase-like"/>
    <property type="match status" value="1"/>
</dbReference>
<dbReference type="EMBL" id="FNAU01000021">
    <property type="protein sequence ID" value="SDE65757.1"/>
    <property type="molecule type" value="Genomic_DNA"/>
</dbReference>
<evidence type="ECO:0000313" key="6">
    <source>
        <dbReference type="EMBL" id="SDE65757.1"/>
    </source>
</evidence>
<dbReference type="AlphaFoldDB" id="A0A1G7EQ95"/>